<feature type="domain" description="Josephin" evidence="8">
    <location>
        <begin position="1"/>
        <end position="172"/>
    </location>
</feature>
<feature type="compositionally biased region" description="Gly residues" evidence="7">
    <location>
        <begin position="200"/>
        <end position="225"/>
    </location>
</feature>
<evidence type="ECO:0000256" key="3">
    <source>
        <dbReference type="ARBA" id="ARBA00022670"/>
    </source>
</evidence>
<dbReference type="InParanoid" id="A0A2V0NN37"/>
<comment type="catalytic activity">
    <reaction evidence="1">
        <text>Thiol-dependent hydrolysis of ester, thioester, amide, peptide and isopeptide bonds formed by the C-terminal Gly of ubiquitin (a 76-residue protein attached to proteins as an intracellular targeting signal).</text>
        <dbReference type="EC" id="3.4.19.12"/>
    </reaction>
</comment>
<evidence type="ECO:0000256" key="1">
    <source>
        <dbReference type="ARBA" id="ARBA00000707"/>
    </source>
</evidence>
<feature type="region of interest" description="Disordered" evidence="7">
    <location>
        <begin position="140"/>
        <end position="179"/>
    </location>
</feature>
<evidence type="ECO:0000256" key="4">
    <source>
        <dbReference type="ARBA" id="ARBA00022786"/>
    </source>
</evidence>
<evidence type="ECO:0000256" key="7">
    <source>
        <dbReference type="SAM" id="MobiDB-lite"/>
    </source>
</evidence>
<dbReference type="STRING" id="307507.A0A2V0NN37"/>
<protein>
    <recommendedName>
        <fullName evidence="2">ubiquitinyl hydrolase 1</fullName>
        <ecNumber evidence="2">3.4.19.12</ecNumber>
    </recommendedName>
</protein>
<feature type="region of interest" description="Disordered" evidence="7">
    <location>
        <begin position="199"/>
        <end position="235"/>
    </location>
</feature>
<evidence type="ECO:0000256" key="5">
    <source>
        <dbReference type="ARBA" id="ARBA00022801"/>
    </source>
</evidence>
<feature type="compositionally biased region" description="Low complexity" evidence="7">
    <location>
        <begin position="226"/>
        <end position="235"/>
    </location>
</feature>
<evidence type="ECO:0000256" key="2">
    <source>
        <dbReference type="ARBA" id="ARBA00012759"/>
    </source>
</evidence>
<dbReference type="InterPro" id="IPR040053">
    <property type="entry name" value="JOSD1/2"/>
</dbReference>
<name>A0A2V0NN37_9CHLO</name>
<dbReference type="OrthoDB" id="422700at2759"/>
<feature type="active site" evidence="6">
    <location>
        <position position="124"/>
    </location>
</feature>
<evidence type="ECO:0000313" key="9">
    <source>
        <dbReference type="EMBL" id="GBF87872.1"/>
    </source>
</evidence>
<dbReference type="EMBL" id="BDRX01000002">
    <property type="protein sequence ID" value="GBF87872.1"/>
    <property type="molecule type" value="Genomic_DNA"/>
</dbReference>
<comment type="caution">
    <text evidence="9">The sequence shown here is derived from an EMBL/GenBank/DDBJ whole genome shotgun (WGS) entry which is preliminary data.</text>
</comment>
<dbReference type="PANTHER" id="PTHR13291:SF0">
    <property type="entry name" value="JOSEPHIN-LIKE PROTEIN"/>
    <property type="match status" value="1"/>
</dbReference>
<reference evidence="9 10" key="1">
    <citation type="journal article" date="2018" name="Sci. Rep.">
        <title>Raphidocelis subcapitata (=Pseudokirchneriella subcapitata) provides an insight into genome evolution and environmental adaptations in the Sphaeropleales.</title>
        <authorList>
            <person name="Suzuki S."/>
            <person name="Yamaguchi H."/>
            <person name="Nakajima N."/>
            <person name="Kawachi M."/>
        </authorList>
    </citation>
    <scope>NUCLEOTIDE SEQUENCE [LARGE SCALE GENOMIC DNA]</scope>
    <source>
        <strain evidence="9 10">NIES-35</strain>
    </source>
</reference>
<gene>
    <name evidence="9" type="ORF">Rsub_00584</name>
</gene>
<feature type="active site" evidence="6">
    <location>
        <position position="109"/>
    </location>
</feature>
<dbReference type="InterPro" id="IPR006155">
    <property type="entry name" value="Josephin"/>
</dbReference>
<accession>A0A2V0NN37</accession>
<sequence>MYHERQSLQRCLQHTLNNLLQRPAFGAADLDATADALGGAQRNRWLLPSGNWDANTLLAALAPLGLDVRWHDARDSDLARLDLTAPGLFGLVLNTPGHGWWSALTGGRHWLAIRRLGGAWWNLDSRLSAPVCFAGAGEGGGGGGGNRADGGGSGSGGGSSSGGGGGGGSGGGSGDGAGELREFLRGALAGGSQLLLIVGGAEGGDGGDGGAEGGSGSSSGGGAGPSGARADSGGG</sequence>
<dbReference type="PANTHER" id="PTHR13291">
    <property type="entry name" value="JOSEPHIN 1, 2"/>
    <property type="match status" value="1"/>
</dbReference>
<dbReference type="GO" id="GO:0016579">
    <property type="term" value="P:protein deubiquitination"/>
    <property type="evidence" value="ECO:0007669"/>
    <property type="project" value="InterPro"/>
</dbReference>
<feature type="active site" evidence="6">
    <location>
        <position position="11"/>
    </location>
</feature>
<keyword evidence="10" id="KW-1185">Reference proteome</keyword>
<dbReference type="Proteomes" id="UP000247498">
    <property type="component" value="Unassembled WGS sequence"/>
</dbReference>
<evidence type="ECO:0000313" key="10">
    <source>
        <dbReference type="Proteomes" id="UP000247498"/>
    </source>
</evidence>
<dbReference type="SMART" id="SM01246">
    <property type="entry name" value="Josephin"/>
    <property type="match status" value="1"/>
</dbReference>
<proteinExistence type="predicted"/>
<evidence type="ECO:0000256" key="6">
    <source>
        <dbReference type="PROSITE-ProRule" id="PRU00331"/>
    </source>
</evidence>
<dbReference type="Gene3D" id="3.90.70.40">
    <property type="match status" value="1"/>
</dbReference>
<evidence type="ECO:0000259" key="8">
    <source>
        <dbReference type="PROSITE" id="PS50957"/>
    </source>
</evidence>
<dbReference type="Pfam" id="PF02099">
    <property type="entry name" value="Josephin"/>
    <property type="match status" value="1"/>
</dbReference>
<dbReference type="EC" id="3.4.19.12" evidence="2"/>
<keyword evidence="3" id="KW-0645">Protease</keyword>
<dbReference type="GO" id="GO:0004843">
    <property type="term" value="F:cysteine-type deubiquitinase activity"/>
    <property type="evidence" value="ECO:0007669"/>
    <property type="project" value="UniProtKB-EC"/>
</dbReference>
<dbReference type="GO" id="GO:0006508">
    <property type="term" value="P:proteolysis"/>
    <property type="evidence" value="ECO:0007669"/>
    <property type="project" value="UniProtKB-KW"/>
</dbReference>
<organism evidence="9 10">
    <name type="scientific">Raphidocelis subcapitata</name>
    <dbReference type="NCBI Taxonomy" id="307507"/>
    <lineage>
        <taxon>Eukaryota</taxon>
        <taxon>Viridiplantae</taxon>
        <taxon>Chlorophyta</taxon>
        <taxon>core chlorophytes</taxon>
        <taxon>Chlorophyceae</taxon>
        <taxon>CS clade</taxon>
        <taxon>Sphaeropleales</taxon>
        <taxon>Selenastraceae</taxon>
        <taxon>Raphidocelis</taxon>
    </lineage>
</organism>
<dbReference type="PROSITE" id="PS50957">
    <property type="entry name" value="JOSEPHIN"/>
    <property type="match status" value="1"/>
</dbReference>
<feature type="compositionally biased region" description="Gly residues" evidence="7">
    <location>
        <begin position="140"/>
        <end position="177"/>
    </location>
</feature>
<keyword evidence="5 6" id="KW-0378">Hydrolase</keyword>
<dbReference type="AlphaFoldDB" id="A0A2V0NN37"/>
<keyword evidence="4" id="KW-0833">Ubl conjugation pathway</keyword>